<sequence>MVTGYGPHQYRDGFDFITSYERDYEIGQIFQTVTILFARWRSTRIRDSAAKLFDKLKTITDRHILKEDKKQESSKMETNEIRAVIKYLCKKGMSPKEIYEYMSTVKKWVAAFKLGRISNKDEHRPGRPAESVTQENIDKIHDLVMLDRRMTVRQIEKTLGIPKTTVDRIMGEHLGLRKLSACRGGKPRYGRTTEKKKTFPVMLQEVEDSRNNFARLVARSPLATSSSADTAKYKQKKIYKAKYILHIGEIFSNTARWVPKLLTPDLKAVRKKLSSDNLALFEANPEEIVNRFVTMDETWAYHFTPESKQQYMQWSHSGSPPSPQESQDSSISREDFLNKGQTITANYYANLVKQLREAIKEKRRGKLSRKIVYHQDNAPSHR</sequence>
<dbReference type="InterPro" id="IPR052709">
    <property type="entry name" value="Transposase-MT_Hybrid"/>
</dbReference>
<organism evidence="2 3">
    <name type="scientific">Cordylochernes scorpioides</name>
    <dbReference type="NCBI Taxonomy" id="51811"/>
    <lineage>
        <taxon>Eukaryota</taxon>
        <taxon>Metazoa</taxon>
        <taxon>Ecdysozoa</taxon>
        <taxon>Arthropoda</taxon>
        <taxon>Chelicerata</taxon>
        <taxon>Arachnida</taxon>
        <taxon>Pseudoscorpiones</taxon>
        <taxon>Cheliferoidea</taxon>
        <taxon>Chernetidae</taxon>
        <taxon>Cordylochernes</taxon>
    </lineage>
</organism>
<evidence type="ECO:0008006" key="4">
    <source>
        <dbReference type="Google" id="ProtNLM"/>
    </source>
</evidence>
<dbReference type="Pfam" id="PF01359">
    <property type="entry name" value="Transposase_1"/>
    <property type="match status" value="1"/>
</dbReference>
<proteinExistence type="predicted"/>
<feature type="compositionally biased region" description="Basic residues" evidence="1">
    <location>
        <begin position="363"/>
        <end position="372"/>
    </location>
</feature>
<evidence type="ECO:0000256" key="1">
    <source>
        <dbReference type="SAM" id="MobiDB-lite"/>
    </source>
</evidence>
<dbReference type="Proteomes" id="UP001235939">
    <property type="component" value="Chromosome 01"/>
</dbReference>
<accession>A0ABY6K055</accession>
<dbReference type="Gene3D" id="3.30.420.10">
    <property type="entry name" value="Ribonuclease H-like superfamily/Ribonuclease H"/>
    <property type="match status" value="1"/>
</dbReference>
<gene>
    <name evidence="2" type="ORF">LAZ67_1001504</name>
</gene>
<feature type="compositionally biased region" description="Low complexity" evidence="1">
    <location>
        <begin position="315"/>
        <end position="330"/>
    </location>
</feature>
<evidence type="ECO:0000313" key="3">
    <source>
        <dbReference type="Proteomes" id="UP001235939"/>
    </source>
</evidence>
<keyword evidence="3" id="KW-1185">Reference proteome</keyword>
<name>A0ABY6K055_9ARAC</name>
<dbReference type="PANTHER" id="PTHR46060:SF1">
    <property type="entry name" value="MARINER MOS1 TRANSPOSASE-LIKE PROTEIN"/>
    <property type="match status" value="1"/>
</dbReference>
<evidence type="ECO:0000313" key="2">
    <source>
        <dbReference type="EMBL" id="UYV60555.1"/>
    </source>
</evidence>
<dbReference type="EMBL" id="CP092863">
    <property type="protein sequence ID" value="UYV60555.1"/>
    <property type="molecule type" value="Genomic_DNA"/>
</dbReference>
<reference evidence="2 3" key="1">
    <citation type="submission" date="2022-01" db="EMBL/GenBank/DDBJ databases">
        <title>A chromosomal length assembly of Cordylochernes scorpioides.</title>
        <authorList>
            <person name="Zeh D."/>
            <person name="Zeh J."/>
        </authorList>
    </citation>
    <scope>NUCLEOTIDE SEQUENCE [LARGE SCALE GENOMIC DNA]</scope>
    <source>
        <strain evidence="2">IN4F17</strain>
        <tissue evidence="2">Whole Body</tissue>
    </source>
</reference>
<feature type="region of interest" description="Disordered" evidence="1">
    <location>
        <begin position="363"/>
        <end position="382"/>
    </location>
</feature>
<dbReference type="InterPro" id="IPR001888">
    <property type="entry name" value="Transposase_1"/>
</dbReference>
<feature type="region of interest" description="Disordered" evidence="1">
    <location>
        <begin position="311"/>
        <end position="332"/>
    </location>
</feature>
<dbReference type="PANTHER" id="PTHR46060">
    <property type="entry name" value="MARINER MOS1 TRANSPOSASE-LIKE PROTEIN"/>
    <property type="match status" value="1"/>
</dbReference>
<protein>
    <recommendedName>
        <fullName evidence="4">Transposase</fullName>
    </recommendedName>
</protein>
<dbReference type="InterPro" id="IPR036397">
    <property type="entry name" value="RNaseH_sf"/>
</dbReference>